<dbReference type="PROSITE" id="PS50082">
    <property type="entry name" value="WD_REPEATS_2"/>
    <property type="match status" value="11"/>
</dbReference>
<dbReference type="Pfam" id="PF00400">
    <property type="entry name" value="WD40"/>
    <property type="match status" value="11"/>
</dbReference>
<evidence type="ECO:0000313" key="6">
    <source>
        <dbReference type="Proteomes" id="UP000027456"/>
    </source>
</evidence>
<dbReference type="CDD" id="cd00200">
    <property type="entry name" value="WD40"/>
    <property type="match status" value="1"/>
</dbReference>
<evidence type="ECO:0000256" key="1">
    <source>
        <dbReference type="ARBA" id="ARBA00022574"/>
    </source>
</evidence>
<keyword evidence="6" id="KW-1185">Reference proteome</keyword>
<dbReference type="STRING" id="1423351.A0A074RER1"/>
<dbReference type="InterPro" id="IPR056884">
    <property type="entry name" value="NPHP3-like_N"/>
</dbReference>
<dbReference type="InterPro" id="IPR011044">
    <property type="entry name" value="Quino_amine_DH_bsu"/>
</dbReference>
<feature type="repeat" description="WD" evidence="3">
    <location>
        <begin position="1205"/>
        <end position="1246"/>
    </location>
</feature>
<protein>
    <submittedName>
        <fullName evidence="5">Putative vegetative incompatibility protein HET-E-1</fullName>
    </submittedName>
</protein>
<comment type="caution">
    <text evidence="5">The sequence shown here is derived from an EMBL/GenBank/DDBJ whole genome shotgun (WGS) entry which is preliminary data.</text>
</comment>
<dbReference type="InterPro" id="IPR020472">
    <property type="entry name" value="WD40_PAC1"/>
</dbReference>
<dbReference type="Gene3D" id="2.130.10.10">
    <property type="entry name" value="YVTN repeat-like/Quinoprotein amine dehydrogenase"/>
    <property type="match status" value="5"/>
</dbReference>
<dbReference type="InterPro" id="IPR015943">
    <property type="entry name" value="WD40/YVTN_repeat-like_dom_sf"/>
</dbReference>
<dbReference type="PROSITE" id="PS00678">
    <property type="entry name" value="WD_REPEATS_1"/>
    <property type="match status" value="4"/>
</dbReference>
<dbReference type="InterPro" id="IPR036322">
    <property type="entry name" value="WD40_repeat_dom_sf"/>
</dbReference>
<feature type="repeat" description="WD" evidence="3">
    <location>
        <begin position="1022"/>
        <end position="1063"/>
    </location>
</feature>
<keyword evidence="2" id="KW-0677">Repeat</keyword>
<evidence type="ECO:0000256" key="2">
    <source>
        <dbReference type="ARBA" id="ARBA00022737"/>
    </source>
</evidence>
<dbReference type="PROSITE" id="PS50294">
    <property type="entry name" value="WD_REPEATS_REGION"/>
    <property type="match status" value="11"/>
</dbReference>
<proteinExistence type="predicted"/>
<feature type="repeat" description="WD" evidence="3">
    <location>
        <begin position="891"/>
        <end position="932"/>
    </location>
</feature>
<dbReference type="PANTHER" id="PTHR44019">
    <property type="entry name" value="WD REPEAT-CONTAINING PROTEIN 55"/>
    <property type="match status" value="1"/>
</dbReference>
<dbReference type="InterPro" id="IPR050505">
    <property type="entry name" value="WDR55/POC1"/>
</dbReference>
<accession>A0A074RER1</accession>
<reference evidence="5 6" key="1">
    <citation type="submission" date="2013-12" db="EMBL/GenBank/DDBJ databases">
        <authorList>
            <person name="Cubeta M."/>
            <person name="Pakala S."/>
            <person name="Fedorova N."/>
            <person name="Thomas E."/>
            <person name="Dean R."/>
            <person name="Jabaji S."/>
            <person name="Neate S."/>
            <person name="Toda T."/>
            <person name="Tavantzis S."/>
            <person name="Vilgalys R."/>
            <person name="Bharathan N."/>
            <person name="Pakala S."/>
            <person name="Losada L.S."/>
            <person name="Zafar N."/>
            <person name="Nierman W."/>
        </authorList>
    </citation>
    <scope>NUCLEOTIDE SEQUENCE [LARGE SCALE GENOMIC DNA]</scope>
    <source>
        <strain evidence="5 6">123E</strain>
    </source>
</reference>
<dbReference type="EMBL" id="AZST01001626">
    <property type="protein sequence ID" value="KEP45621.1"/>
    <property type="molecule type" value="Genomic_DNA"/>
</dbReference>
<dbReference type="Gene3D" id="3.40.50.300">
    <property type="entry name" value="P-loop containing nucleotide triphosphate hydrolases"/>
    <property type="match status" value="1"/>
</dbReference>
<evidence type="ECO:0000256" key="3">
    <source>
        <dbReference type="PROSITE-ProRule" id="PRU00221"/>
    </source>
</evidence>
<feature type="repeat" description="WD" evidence="3">
    <location>
        <begin position="1069"/>
        <end position="1110"/>
    </location>
</feature>
<dbReference type="InterPro" id="IPR001680">
    <property type="entry name" value="WD40_rpt"/>
</dbReference>
<feature type="repeat" description="WD" evidence="3">
    <location>
        <begin position="1332"/>
        <end position="1362"/>
    </location>
</feature>
<evidence type="ECO:0000259" key="4">
    <source>
        <dbReference type="Pfam" id="PF24883"/>
    </source>
</evidence>
<organism evidence="5 6">
    <name type="scientific">Rhizoctonia solani 123E</name>
    <dbReference type="NCBI Taxonomy" id="1423351"/>
    <lineage>
        <taxon>Eukaryota</taxon>
        <taxon>Fungi</taxon>
        <taxon>Dikarya</taxon>
        <taxon>Basidiomycota</taxon>
        <taxon>Agaricomycotina</taxon>
        <taxon>Agaricomycetes</taxon>
        <taxon>Cantharellales</taxon>
        <taxon>Ceratobasidiaceae</taxon>
        <taxon>Rhizoctonia</taxon>
    </lineage>
</organism>
<feature type="repeat" description="WD" evidence="3">
    <location>
        <begin position="1156"/>
        <end position="1197"/>
    </location>
</feature>
<name>A0A074RER1_9AGAM</name>
<keyword evidence="1 3" id="KW-0853">WD repeat</keyword>
<dbReference type="Proteomes" id="UP000027456">
    <property type="component" value="Unassembled WGS sequence"/>
</dbReference>
<gene>
    <name evidence="5" type="ORF">V565_254940</name>
</gene>
<dbReference type="PANTHER" id="PTHR44019:SF8">
    <property type="entry name" value="POC1 CENTRIOLAR PROTEIN HOMOLOG"/>
    <property type="match status" value="1"/>
</dbReference>
<sequence>MSTDPPALDSQPRRHYITDVEIQPSVTDPNCRISGKIFVDEELVFNLTWLDNTRPSRWSRLLFCDVTPLSKVVLRLCRSFHDKQRSFNFPAYQVSEVDEETGETTLEHPELVWMATIKYLTPTVVERIFSTEIGKLSEIEGVYDNLKPEETVKYLFKLPLQLASIVTETLPECTGKLSFVIFARTWELLDQQVQLDDTIRDILRGLVQIRDIIEVLGQASSAVLSNANRLKEPINNILVLLEDASVHICDKLSTKDLAHIAHAEGGQNDSYDVQSYLTGLATQQKAFHTSWSFSTISPTNQTSLIEDESTALSCTDNQITADTPTAKLTDPNGYDPDRACIDGTREAILNRIVAWTQSQDNSESFMWISGQAGMGKTSVATSLCDRLDRIGALAGCFFCQRDNPNTSDPLQLINNLVHEIAMQCPAYAYEASYAIRANRKLCTSHLRLRYEGLIKAPLEKLKSLSMPKTLVVVIDALDECGEHSIRQKILDKLHDMSRLVPWLKVVFTSQPEGSIHRYFTKNCTNEIIIHLQTYDASEDIRVYIEEQLGELAQSEHWPQGSLDQLCAGTQGVFLWAVRATHYIQASTLPSLLCLRKVLENRKSPVTDHFDALYTRVLMTAMNNYEDDVLEAYSRCIGAILATSQRGNLTIAGLQHLLLVASRIDGRTLERIMMDLGPLLIVTDGQYARFYHSSFKDYITDRSRSSDFSINVEEYEVEPAECCFKVMQQDLRFNICELKSSSLLNNQVSDLKLQVHSHITPALKYACIHWIDHFIASPNQNLVNSLKRFLEGPRFMYWIEVLSLLGRLDVAIERLSEFLSLELVRYIPFRYLHHFLLSFHDAIAASTPHLYVSALAFAPTESLTARRMRPYFPNTINISQGADSTWHPCIKTVIHPHAVQSLSVSSDGLRIVAAYPDGSLSIWDKKTGDFIGKPIIGHTNSVTCVLFSPDDGLVASSSYDATIRVWNAAPRPSLNTIHVLTGHRGSVHSIAFSPNASIIASGSSDKTIRLWNTRSGCSIGEPYVGHSSRVSSVAFSPDGTKMVSASWDKTIRVWSANTSDQKLAGHPLLITGHSGSVTCITFSPDGSKIASGSVDTTVRLWDLQGGGKVESIASLTKHPDSINSIAFSPNGKLIASCSIDGMVRLWDPTKLTEFSRSFSHSSAVNVIAFTPDSSCVLTGSADMTIRTWKFSAARSTKTIVIPPGPLIGHSSHVHSVAFSLDGLRIISGSSDSNVRIWDAQTGAPIGKPFLGHSSDVYCVAISPDGKHIVSGSSDKTLKLWDITAYAAIHSHQHSHMIRCVTFSPDGSIIAFGSADNNIYLWEPSQWKIVGDVLHGHSGHVVSVAFSPDGACLASASGDHKVIL</sequence>
<dbReference type="SUPFAM" id="SSF52540">
    <property type="entry name" value="P-loop containing nucleoside triphosphate hydrolases"/>
    <property type="match status" value="1"/>
</dbReference>
<dbReference type="InterPro" id="IPR019775">
    <property type="entry name" value="WD40_repeat_CS"/>
</dbReference>
<dbReference type="OrthoDB" id="538223at2759"/>
<dbReference type="SUPFAM" id="SSF50969">
    <property type="entry name" value="YVTN repeat-like/Quinoprotein amine dehydrogenase"/>
    <property type="match status" value="1"/>
</dbReference>
<dbReference type="SUPFAM" id="SSF50978">
    <property type="entry name" value="WD40 repeat-like"/>
    <property type="match status" value="1"/>
</dbReference>
<dbReference type="PRINTS" id="PR00320">
    <property type="entry name" value="GPROTEINBRPT"/>
</dbReference>
<dbReference type="SMART" id="SM00320">
    <property type="entry name" value="WD40"/>
    <property type="match status" value="11"/>
</dbReference>
<feature type="repeat" description="WD" evidence="3">
    <location>
        <begin position="934"/>
        <end position="975"/>
    </location>
</feature>
<dbReference type="HOGENOM" id="CLU_000288_6_3_1"/>
<feature type="repeat" description="WD" evidence="3">
    <location>
        <begin position="979"/>
        <end position="1020"/>
    </location>
</feature>
<dbReference type="Pfam" id="PF24883">
    <property type="entry name" value="NPHP3_N"/>
    <property type="match status" value="1"/>
</dbReference>
<evidence type="ECO:0000313" key="5">
    <source>
        <dbReference type="EMBL" id="KEP45621.1"/>
    </source>
</evidence>
<feature type="repeat" description="WD" evidence="3">
    <location>
        <begin position="1114"/>
        <end position="1146"/>
    </location>
</feature>
<feature type="repeat" description="WD" evidence="3">
    <location>
        <begin position="1289"/>
        <end position="1321"/>
    </location>
</feature>
<dbReference type="InterPro" id="IPR027417">
    <property type="entry name" value="P-loop_NTPase"/>
</dbReference>
<feature type="repeat" description="WD" evidence="3">
    <location>
        <begin position="1248"/>
        <end position="1289"/>
    </location>
</feature>
<feature type="domain" description="Nephrocystin 3-like N-terminal" evidence="4">
    <location>
        <begin position="343"/>
        <end position="509"/>
    </location>
</feature>